<gene>
    <name evidence="1" type="ORF">TCNE_LOCUS6146</name>
</gene>
<accession>A0A183UCC6</accession>
<proteinExistence type="predicted"/>
<evidence type="ECO:0000313" key="1">
    <source>
        <dbReference type="EMBL" id="VDM37439.1"/>
    </source>
</evidence>
<evidence type="ECO:0000313" key="3">
    <source>
        <dbReference type="WBParaSite" id="TCNE_0000614601-mRNA-1"/>
    </source>
</evidence>
<reference evidence="3" key="1">
    <citation type="submission" date="2016-06" db="UniProtKB">
        <authorList>
            <consortium name="WormBaseParasite"/>
        </authorList>
    </citation>
    <scope>IDENTIFICATION</scope>
</reference>
<dbReference type="WBParaSite" id="TCNE_0000614601-mRNA-1">
    <property type="protein sequence ID" value="TCNE_0000614601-mRNA-1"/>
    <property type="gene ID" value="TCNE_0000614601"/>
</dbReference>
<keyword evidence="2" id="KW-1185">Reference proteome</keyword>
<evidence type="ECO:0000313" key="2">
    <source>
        <dbReference type="Proteomes" id="UP000050794"/>
    </source>
</evidence>
<dbReference type="AlphaFoldDB" id="A0A183UCC6"/>
<name>A0A183UCC6_TOXCA</name>
<organism evidence="2 3">
    <name type="scientific">Toxocara canis</name>
    <name type="common">Canine roundworm</name>
    <dbReference type="NCBI Taxonomy" id="6265"/>
    <lineage>
        <taxon>Eukaryota</taxon>
        <taxon>Metazoa</taxon>
        <taxon>Ecdysozoa</taxon>
        <taxon>Nematoda</taxon>
        <taxon>Chromadorea</taxon>
        <taxon>Rhabditida</taxon>
        <taxon>Spirurina</taxon>
        <taxon>Ascaridomorpha</taxon>
        <taxon>Ascaridoidea</taxon>
        <taxon>Toxocaridae</taxon>
        <taxon>Toxocara</taxon>
    </lineage>
</organism>
<sequence>MWPFVPRTISRHLSARKEALWEIFGFSRDVFADTVCKSRNADDCSARVGEEGMVRSMDDDQRTQRDGLRYVVTPVLLESVSAAFGRRWRK</sequence>
<protein>
    <submittedName>
        <fullName evidence="3">Transposase</fullName>
    </submittedName>
</protein>
<dbReference type="EMBL" id="UYWY01019445">
    <property type="protein sequence ID" value="VDM37439.1"/>
    <property type="molecule type" value="Genomic_DNA"/>
</dbReference>
<reference evidence="1 2" key="2">
    <citation type="submission" date="2018-11" db="EMBL/GenBank/DDBJ databases">
        <authorList>
            <consortium name="Pathogen Informatics"/>
        </authorList>
    </citation>
    <scope>NUCLEOTIDE SEQUENCE [LARGE SCALE GENOMIC DNA]</scope>
</reference>
<dbReference type="Proteomes" id="UP000050794">
    <property type="component" value="Unassembled WGS sequence"/>
</dbReference>